<protein>
    <submittedName>
        <fullName evidence="2">Protein-S-isoprenylcysteine O-methyltransferase Ste14</fullName>
    </submittedName>
</protein>
<sequence length="68" mass="7749">MTRTPPVERVESVMSGAWDGLVVMGLLVVLLVIGVRKLRPKVHIPWTTSGIVVFFVFVCLLLWAWSWR</sequence>
<feature type="transmembrane region" description="Helical" evidence="1">
    <location>
        <begin position="46"/>
        <end position="65"/>
    </location>
</feature>
<keyword evidence="2" id="KW-0808">Transferase</keyword>
<evidence type="ECO:0000256" key="1">
    <source>
        <dbReference type="SAM" id="Phobius"/>
    </source>
</evidence>
<comment type="caution">
    <text evidence="2">The sequence shown here is derived from an EMBL/GenBank/DDBJ whole genome shotgun (WGS) entry which is preliminary data.</text>
</comment>
<dbReference type="Proteomes" id="UP000536604">
    <property type="component" value="Unassembled WGS sequence"/>
</dbReference>
<feature type="transmembrane region" description="Helical" evidence="1">
    <location>
        <begin position="12"/>
        <end position="34"/>
    </location>
</feature>
<keyword evidence="1" id="KW-0812">Transmembrane</keyword>
<organism evidence="2 3">
    <name type="scientific">Nocardiopsis algeriensis</name>
    <dbReference type="NCBI Taxonomy" id="1478215"/>
    <lineage>
        <taxon>Bacteria</taxon>
        <taxon>Bacillati</taxon>
        <taxon>Actinomycetota</taxon>
        <taxon>Actinomycetes</taxon>
        <taxon>Streptosporangiales</taxon>
        <taxon>Nocardiopsidaceae</taxon>
        <taxon>Nocardiopsis</taxon>
    </lineage>
</organism>
<dbReference type="EMBL" id="JACHJO010000001">
    <property type="protein sequence ID" value="MBB6118177.1"/>
    <property type="molecule type" value="Genomic_DNA"/>
</dbReference>
<keyword evidence="3" id="KW-1185">Reference proteome</keyword>
<name>A0A841IHC0_9ACTN</name>
<evidence type="ECO:0000313" key="3">
    <source>
        <dbReference type="Proteomes" id="UP000536604"/>
    </source>
</evidence>
<evidence type="ECO:0000313" key="2">
    <source>
        <dbReference type="EMBL" id="MBB6118177.1"/>
    </source>
</evidence>
<dbReference type="GO" id="GO:0032259">
    <property type="term" value="P:methylation"/>
    <property type="evidence" value="ECO:0007669"/>
    <property type="project" value="UniProtKB-KW"/>
</dbReference>
<proteinExistence type="predicted"/>
<keyword evidence="2" id="KW-0489">Methyltransferase</keyword>
<reference evidence="2 3" key="1">
    <citation type="submission" date="2020-08" db="EMBL/GenBank/DDBJ databases">
        <title>Genomic Encyclopedia of Type Strains, Phase III (KMG-III): the genomes of soil and plant-associated and newly described type strains.</title>
        <authorList>
            <person name="Whitman W."/>
        </authorList>
    </citation>
    <scope>NUCLEOTIDE SEQUENCE [LARGE SCALE GENOMIC DNA]</scope>
    <source>
        <strain evidence="2 3">CECT 8712</strain>
    </source>
</reference>
<keyword evidence="1" id="KW-0472">Membrane</keyword>
<dbReference type="RefSeq" id="WP_184286707.1">
    <property type="nucleotide sequence ID" value="NZ_JACHJO010000001.1"/>
</dbReference>
<gene>
    <name evidence="2" type="ORF">FHS13_000105</name>
</gene>
<accession>A0A841IHC0</accession>
<dbReference type="AlphaFoldDB" id="A0A841IHC0"/>
<keyword evidence="1" id="KW-1133">Transmembrane helix</keyword>
<dbReference type="GO" id="GO:0008168">
    <property type="term" value="F:methyltransferase activity"/>
    <property type="evidence" value="ECO:0007669"/>
    <property type="project" value="UniProtKB-KW"/>
</dbReference>